<sequence length="147" mass="15755">MTPRMPPNVGAALPTLERTITLTDMVAYAGATWDWYRLHFDPEFAAAARVPGPVVDGQVFGALFVELLQDALGPRCFVHELSFTFRNLMFAGETVRCEATVVEVGADRVRVELSATILASEYGPQRPAASPAHATVLLGAADGPAAR</sequence>
<evidence type="ECO:0000256" key="1">
    <source>
        <dbReference type="ARBA" id="ARBA00005254"/>
    </source>
</evidence>
<feature type="domain" description="MaoC-like" evidence="2">
    <location>
        <begin position="15"/>
        <end position="108"/>
    </location>
</feature>
<comment type="caution">
    <text evidence="3">The sequence shown here is derived from an EMBL/GenBank/DDBJ whole genome shotgun (WGS) entry which is preliminary data.</text>
</comment>
<protein>
    <recommendedName>
        <fullName evidence="2">MaoC-like domain-containing protein</fullName>
    </recommendedName>
</protein>
<accession>A0A3N9Y2K6</accession>
<evidence type="ECO:0000313" key="4">
    <source>
        <dbReference type="Proteomes" id="UP000266889"/>
    </source>
</evidence>
<evidence type="ECO:0000259" key="2">
    <source>
        <dbReference type="Pfam" id="PF01575"/>
    </source>
</evidence>
<reference evidence="3 4" key="1">
    <citation type="submission" date="2018-05" db="EMBL/GenBank/DDBJ databases">
        <title>Micromonospora from Atacama Desert.</title>
        <authorList>
            <person name="Carro L."/>
            <person name="Goodfellow M."/>
            <person name="Klenk H.-P."/>
        </authorList>
    </citation>
    <scope>NUCLEOTIDE SEQUENCE [LARGE SCALE GENOMIC DNA]</scope>
    <source>
        <strain evidence="3 4">LB32</strain>
    </source>
</reference>
<dbReference type="OrthoDB" id="7183822at2"/>
<dbReference type="Proteomes" id="UP000266889">
    <property type="component" value="Unassembled WGS sequence"/>
</dbReference>
<dbReference type="SUPFAM" id="SSF54637">
    <property type="entry name" value="Thioesterase/thiol ester dehydrase-isomerase"/>
    <property type="match status" value="1"/>
</dbReference>
<dbReference type="RefSeq" id="WP_124853812.1">
    <property type="nucleotide sequence ID" value="NZ_QGSY01000087.1"/>
</dbReference>
<keyword evidence="4" id="KW-1185">Reference proteome</keyword>
<dbReference type="EMBL" id="QGSY01000087">
    <property type="protein sequence ID" value="RQX13587.1"/>
    <property type="molecule type" value="Genomic_DNA"/>
</dbReference>
<dbReference type="InterPro" id="IPR029069">
    <property type="entry name" value="HotDog_dom_sf"/>
</dbReference>
<proteinExistence type="inferred from homology"/>
<evidence type="ECO:0000313" key="3">
    <source>
        <dbReference type="EMBL" id="RQX13587.1"/>
    </source>
</evidence>
<dbReference type="Pfam" id="PF01575">
    <property type="entry name" value="MaoC_dehydratas"/>
    <property type="match status" value="1"/>
</dbReference>
<comment type="similarity">
    <text evidence="1">Belongs to the enoyl-CoA hydratase/isomerase family.</text>
</comment>
<name>A0A3N9Y2K6_9ACTN</name>
<gene>
    <name evidence="3" type="ORF">DLJ58_03430</name>
</gene>
<dbReference type="Gene3D" id="3.10.129.10">
    <property type="entry name" value="Hotdog Thioesterase"/>
    <property type="match status" value="1"/>
</dbReference>
<organism evidence="3 4">
    <name type="scientific">Micromonospora arida</name>
    <dbReference type="NCBI Taxonomy" id="2203715"/>
    <lineage>
        <taxon>Bacteria</taxon>
        <taxon>Bacillati</taxon>
        <taxon>Actinomycetota</taxon>
        <taxon>Actinomycetes</taxon>
        <taxon>Micromonosporales</taxon>
        <taxon>Micromonosporaceae</taxon>
        <taxon>Micromonospora</taxon>
    </lineage>
</organism>
<dbReference type="AlphaFoldDB" id="A0A3N9Y2K6"/>
<dbReference type="InterPro" id="IPR002539">
    <property type="entry name" value="MaoC-like_dom"/>
</dbReference>